<dbReference type="AlphaFoldDB" id="W7YSY1"/>
<dbReference type="EMBL" id="BAVZ01000004">
    <property type="protein sequence ID" value="GAF07746.1"/>
    <property type="molecule type" value="Genomic_DNA"/>
</dbReference>
<protein>
    <submittedName>
        <fullName evidence="1">Uncharacterized protein</fullName>
    </submittedName>
</protein>
<dbReference type="RefSeq" id="WP_036647472.1">
    <property type="nucleotide sequence ID" value="NZ_BAVZ01000004.1"/>
</dbReference>
<reference evidence="1 2" key="1">
    <citation type="journal article" date="2014" name="Genome Announc.">
        <title>Draft Genome Sequence of Paenibacillus pini JCM 16418T, Isolated from the Rhizosphere of Pine Tree.</title>
        <authorList>
            <person name="Yuki M."/>
            <person name="Oshima K."/>
            <person name="Suda W."/>
            <person name="Oshida Y."/>
            <person name="Kitamura K."/>
            <person name="Iida Y."/>
            <person name="Hattori M."/>
            <person name="Ohkuma M."/>
        </authorList>
    </citation>
    <scope>NUCLEOTIDE SEQUENCE [LARGE SCALE GENOMIC DNA]</scope>
    <source>
        <strain evidence="1 2">JCM 16418</strain>
    </source>
</reference>
<evidence type="ECO:0000313" key="2">
    <source>
        <dbReference type="Proteomes" id="UP000019364"/>
    </source>
</evidence>
<organism evidence="1 2">
    <name type="scientific">Paenibacillus pini JCM 16418</name>
    <dbReference type="NCBI Taxonomy" id="1236976"/>
    <lineage>
        <taxon>Bacteria</taxon>
        <taxon>Bacillati</taxon>
        <taxon>Bacillota</taxon>
        <taxon>Bacilli</taxon>
        <taxon>Bacillales</taxon>
        <taxon>Paenibacillaceae</taxon>
        <taxon>Paenibacillus</taxon>
    </lineage>
</organism>
<name>W7YSY1_9BACL</name>
<dbReference type="InterPro" id="IPR058926">
    <property type="entry name" value="YmzB-like"/>
</dbReference>
<dbReference type="eggNOG" id="ENOG5033BZG">
    <property type="taxonomic scope" value="Bacteria"/>
</dbReference>
<dbReference type="Proteomes" id="UP000019364">
    <property type="component" value="Unassembled WGS sequence"/>
</dbReference>
<comment type="caution">
    <text evidence="1">The sequence shown here is derived from an EMBL/GenBank/DDBJ whole genome shotgun (WGS) entry which is preliminary data.</text>
</comment>
<proteinExistence type="predicted"/>
<dbReference type="Pfam" id="PF25846">
    <property type="entry name" value="YmzB"/>
    <property type="match status" value="1"/>
</dbReference>
<gene>
    <name evidence="1" type="ORF">JCM16418_1774</name>
</gene>
<accession>W7YSY1</accession>
<keyword evidence="2" id="KW-1185">Reference proteome</keyword>
<dbReference type="OrthoDB" id="2613420at2"/>
<sequence>MSDQLQHVIEWFNKHMNQPVLIEKKEQDDLDTTRVQLEEIEFKESSPGLDEYTEGRKLFLHGPGSIINEMGESPLPQSTFEIPLDGLSHVQTEQSRIVLETERAKYTIKLDM</sequence>
<dbReference type="STRING" id="1236976.JCM16418_1774"/>
<evidence type="ECO:0000313" key="1">
    <source>
        <dbReference type="EMBL" id="GAF07746.1"/>
    </source>
</evidence>